<dbReference type="EMBL" id="PQIB02000002">
    <property type="protein sequence ID" value="RLN32960.1"/>
    <property type="molecule type" value="Genomic_DNA"/>
</dbReference>
<feature type="domain" description="Ubiquitin-like protease family profile" evidence="5">
    <location>
        <begin position="522"/>
        <end position="704"/>
    </location>
</feature>
<dbReference type="SUPFAM" id="SSF54001">
    <property type="entry name" value="Cysteine proteinases"/>
    <property type="match status" value="1"/>
</dbReference>
<dbReference type="AlphaFoldDB" id="A0A3L6T737"/>
<dbReference type="PROSITE" id="PS50600">
    <property type="entry name" value="ULP_PROTEASE"/>
    <property type="match status" value="1"/>
</dbReference>
<evidence type="ECO:0000259" key="5">
    <source>
        <dbReference type="PROSITE" id="PS50600"/>
    </source>
</evidence>
<dbReference type="Pfam" id="PF02902">
    <property type="entry name" value="Peptidase_C48"/>
    <property type="match status" value="1"/>
</dbReference>
<dbReference type="Proteomes" id="UP000275267">
    <property type="component" value="Unassembled WGS sequence"/>
</dbReference>
<dbReference type="PANTHER" id="PTHR34835:SF71">
    <property type="entry name" value="UBIQUITIN-LIKE PROTEASE FAMILY PROFILE DOMAIN-CONTAINING PROTEIN"/>
    <property type="match status" value="1"/>
</dbReference>
<evidence type="ECO:0000313" key="7">
    <source>
        <dbReference type="Proteomes" id="UP000275267"/>
    </source>
</evidence>
<name>A0A3L6T737_PANMI</name>
<keyword evidence="7" id="KW-1185">Reference proteome</keyword>
<proteinExistence type="inferred from homology"/>
<gene>
    <name evidence="6" type="ORF">C2845_PM03G24010</name>
</gene>
<evidence type="ECO:0000256" key="1">
    <source>
        <dbReference type="ARBA" id="ARBA00005234"/>
    </source>
</evidence>
<sequence>MTPCAQETMHQCKCSSQCNWEERLGSRKLLKFLFDRIDPNSMVIELGKSRGIHVTPFAVKQALGIPDIGEDLPLQTNSHASKALSNFKIMVGLQESQDLHASHLQKILKDDAELGSDLIDDEMAIRFFFIIACNKLLFPSTDNNIRSKDVYLTRDLSRLSDMNWCKAVVDDLRYAAHAYHTDKIKKGPHRSLDLKSSINTCYYTTPRPFSDMPTNNEPLAATDFPSILAELGGFVDQIGSKTWQAQARAAMEKFDAKSKKASSYMNMGQHMLQNAHQEVICNLRAILQEQVNGNIGQDHHHHQPTAFDTGDHPNQDKPMQVQQNRAQEPLLSTPVELHHIHDDSSPRTDNVDYDKDIQDEPSLVCSQLHIGVNSDHVVPPVVVEGDTSPALPITRTDQNVDDTTLSPHSPDDLIEASIVPTSQPQAAAANDSTTHAGVVFQTHNQEPHEAAQVNAPMNETLHAPTVLPRSQWLTRRPTIYVSPFKGDPQRAKVPLTKAHAVRKKFGNDIKCESDIFIRVGLREISGSDIIDSFLDEEMLPTEFISYFVACMRHDESVHMADGAGYRVFLSPELGEYVNIEEDEDISQWEAHQALPVLQRDIEDVDPTKVKLFLLPIMEEEHFSVYCINFIHDRIDVLDSSPDVHTEYHQILGDRIIPRLNLMFQLATDYTMKQFTRFKRPIIDVCMQSHDNDCGFFAIKFMELWNGESFHVPILTENIRQYRSQLLFYGIYHPINEVKKLPAGLEAHRPRR</sequence>
<reference evidence="7" key="1">
    <citation type="journal article" date="2019" name="Nat. Commun.">
        <title>The genome of broomcorn millet.</title>
        <authorList>
            <person name="Zou C."/>
            <person name="Miki D."/>
            <person name="Li D."/>
            <person name="Tang Q."/>
            <person name="Xiao L."/>
            <person name="Rajput S."/>
            <person name="Deng P."/>
            <person name="Jia W."/>
            <person name="Huang R."/>
            <person name="Zhang M."/>
            <person name="Sun Y."/>
            <person name="Hu J."/>
            <person name="Fu X."/>
            <person name="Schnable P.S."/>
            <person name="Li F."/>
            <person name="Zhang H."/>
            <person name="Feng B."/>
            <person name="Zhu X."/>
            <person name="Liu R."/>
            <person name="Schnable J.C."/>
            <person name="Zhu J.-K."/>
            <person name="Zhang H."/>
        </authorList>
    </citation>
    <scope>NUCLEOTIDE SEQUENCE [LARGE SCALE GENOMIC DNA]</scope>
</reference>
<dbReference type="GO" id="GO:0006508">
    <property type="term" value="P:proteolysis"/>
    <property type="evidence" value="ECO:0007669"/>
    <property type="project" value="UniProtKB-KW"/>
</dbReference>
<evidence type="ECO:0000256" key="4">
    <source>
        <dbReference type="SAM" id="MobiDB-lite"/>
    </source>
</evidence>
<evidence type="ECO:0000256" key="3">
    <source>
        <dbReference type="ARBA" id="ARBA00022801"/>
    </source>
</evidence>
<dbReference type="InterPro" id="IPR038765">
    <property type="entry name" value="Papain-like_cys_pep_sf"/>
</dbReference>
<dbReference type="OrthoDB" id="653429at2759"/>
<dbReference type="PANTHER" id="PTHR34835">
    <property type="entry name" value="OS07G0283600 PROTEIN-RELATED"/>
    <property type="match status" value="1"/>
</dbReference>
<keyword evidence="3" id="KW-0378">Hydrolase</keyword>
<evidence type="ECO:0000313" key="6">
    <source>
        <dbReference type="EMBL" id="RLN32960.1"/>
    </source>
</evidence>
<keyword evidence="2" id="KW-0645">Protease</keyword>
<dbReference type="InterPro" id="IPR003653">
    <property type="entry name" value="Peptidase_C48_C"/>
</dbReference>
<dbReference type="Gene3D" id="3.40.395.10">
    <property type="entry name" value="Adenoviral Proteinase, Chain A"/>
    <property type="match status" value="1"/>
</dbReference>
<comment type="caution">
    <text evidence="6">The sequence shown here is derived from an EMBL/GenBank/DDBJ whole genome shotgun (WGS) entry which is preliminary data.</text>
</comment>
<protein>
    <recommendedName>
        <fullName evidence="5">Ubiquitin-like protease family profile domain-containing protein</fullName>
    </recommendedName>
</protein>
<evidence type="ECO:0000256" key="2">
    <source>
        <dbReference type="ARBA" id="ARBA00022670"/>
    </source>
</evidence>
<accession>A0A3L6T737</accession>
<feature type="region of interest" description="Disordered" evidence="4">
    <location>
        <begin position="295"/>
        <end position="324"/>
    </location>
</feature>
<comment type="similarity">
    <text evidence="1">Belongs to the peptidase C48 family.</text>
</comment>
<organism evidence="6 7">
    <name type="scientific">Panicum miliaceum</name>
    <name type="common">Proso millet</name>
    <name type="synonym">Broomcorn millet</name>
    <dbReference type="NCBI Taxonomy" id="4540"/>
    <lineage>
        <taxon>Eukaryota</taxon>
        <taxon>Viridiplantae</taxon>
        <taxon>Streptophyta</taxon>
        <taxon>Embryophyta</taxon>
        <taxon>Tracheophyta</taxon>
        <taxon>Spermatophyta</taxon>
        <taxon>Magnoliopsida</taxon>
        <taxon>Liliopsida</taxon>
        <taxon>Poales</taxon>
        <taxon>Poaceae</taxon>
        <taxon>PACMAD clade</taxon>
        <taxon>Panicoideae</taxon>
        <taxon>Panicodae</taxon>
        <taxon>Paniceae</taxon>
        <taxon>Panicinae</taxon>
        <taxon>Panicum</taxon>
        <taxon>Panicum sect. Panicum</taxon>
    </lineage>
</organism>
<dbReference type="GO" id="GO:0008234">
    <property type="term" value="F:cysteine-type peptidase activity"/>
    <property type="evidence" value="ECO:0007669"/>
    <property type="project" value="InterPro"/>
</dbReference>